<dbReference type="PANTHER" id="PTHR43463">
    <property type="entry name" value="NICOTINATE-NUCLEOTIDE--DIMETHYLBENZIMIDAZOLE PHOSPHORIBOSYLTRANSFERASE"/>
    <property type="match status" value="1"/>
</dbReference>
<dbReference type="GO" id="GO:0009236">
    <property type="term" value="P:cobalamin biosynthetic process"/>
    <property type="evidence" value="ECO:0007669"/>
    <property type="project" value="UniProtKB-UniRule"/>
</dbReference>
<name>A0A1G7YEW8_9RHOO</name>
<dbReference type="Pfam" id="PF02277">
    <property type="entry name" value="DBI_PRT"/>
    <property type="match status" value="1"/>
</dbReference>
<dbReference type="SUPFAM" id="SSF52733">
    <property type="entry name" value="Nicotinate mononucleotide:5,6-dimethylbenzimidazole phosphoribosyltransferase (CobT)"/>
    <property type="match status" value="1"/>
</dbReference>
<evidence type="ECO:0000256" key="1">
    <source>
        <dbReference type="ARBA" id="ARBA00005049"/>
    </source>
</evidence>
<dbReference type="HAMAP" id="MF_00230">
    <property type="entry name" value="CobT"/>
    <property type="match status" value="1"/>
</dbReference>
<evidence type="ECO:0000313" key="12">
    <source>
        <dbReference type="Proteomes" id="UP000198607"/>
    </source>
</evidence>
<dbReference type="Gene3D" id="3.40.50.10210">
    <property type="match status" value="1"/>
</dbReference>
<dbReference type="NCBIfam" id="TIGR03160">
    <property type="entry name" value="cobT_DBIPRT"/>
    <property type="match status" value="1"/>
</dbReference>
<keyword evidence="7 10" id="KW-0808">Transferase</keyword>
<evidence type="ECO:0000256" key="7">
    <source>
        <dbReference type="ARBA" id="ARBA00022679"/>
    </source>
</evidence>
<dbReference type="EC" id="2.4.2.21" evidence="3 10"/>
<comment type="catalytic activity">
    <reaction evidence="9 10">
        <text>5,6-dimethylbenzimidazole + nicotinate beta-D-ribonucleotide = alpha-ribazole 5'-phosphate + nicotinate + H(+)</text>
        <dbReference type="Rhea" id="RHEA:11196"/>
        <dbReference type="ChEBI" id="CHEBI:15378"/>
        <dbReference type="ChEBI" id="CHEBI:15890"/>
        <dbReference type="ChEBI" id="CHEBI:32544"/>
        <dbReference type="ChEBI" id="CHEBI:57502"/>
        <dbReference type="ChEBI" id="CHEBI:57918"/>
        <dbReference type="EC" id="2.4.2.21"/>
    </reaction>
</comment>
<evidence type="ECO:0000256" key="8">
    <source>
        <dbReference type="ARBA" id="ARBA00030686"/>
    </source>
</evidence>
<comment type="function">
    <text evidence="10">Catalyzes the synthesis of alpha-ribazole-5'-phosphate from nicotinate mononucleotide (NAMN) and 5,6-dimethylbenzimidazole (DMB).</text>
</comment>
<dbReference type="STRING" id="83767.SAMN05660652_00986"/>
<dbReference type="AlphaFoldDB" id="A0A1G7YEW8"/>
<dbReference type="InterPro" id="IPR023195">
    <property type="entry name" value="Nict_dMeBzImd_PRibTrfase_N"/>
</dbReference>
<keyword evidence="6 10" id="KW-0328">Glycosyltransferase</keyword>
<proteinExistence type="inferred from homology"/>
<protein>
    <recommendedName>
        <fullName evidence="4 10">Nicotinate-nucleotide--dimethylbenzimidazole phosphoribosyltransferase</fullName>
        <shortName evidence="10">NN:DBI PRT</shortName>
        <ecNumber evidence="3 10">2.4.2.21</ecNumber>
    </recommendedName>
    <alternativeName>
        <fullName evidence="8 10">N(1)-alpha-phosphoribosyltransferase</fullName>
    </alternativeName>
</protein>
<accession>A0A1G7YEW8</accession>
<comment type="similarity">
    <text evidence="2 10">Belongs to the CobT family.</text>
</comment>
<dbReference type="UniPathway" id="UPA00061">
    <property type="reaction ID" value="UER00516"/>
</dbReference>
<organism evidence="11 12">
    <name type="scientific">Propionivibrio dicarboxylicus</name>
    <dbReference type="NCBI Taxonomy" id="83767"/>
    <lineage>
        <taxon>Bacteria</taxon>
        <taxon>Pseudomonadati</taxon>
        <taxon>Pseudomonadota</taxon>
        <taxon>Betaproteobacteria</taxon>
        <taxon>Rhodocyclales</taxon>
        <taxon>Rhodocyclaceae</taxon>
        <taxon>Propionivibrio</taxon>
    </lineage>
</organism>
<evidence type="ECO:0000256" key="6">
    <source>
        <dbReference type="ARBA" id="ARBA00022676"/>
    </source>
</evidence>
<evidence type="ECO:0000256" key="10">
    <source>
        <dbReference type="HAMAP-Rule" id="MF_00230"/>
    </source>
</evidence>
<dbReference type="EMBL" id="FNCY01000002">
    <property type="protein sequence ID" value="SDG95088.1"/>
    <property type="molecule type" value="Genomic_DNA"/>
</dbReference>
<evidence type="ECO:0000313" key="11">
    <source>
        <dbReference type="EMBL" id="SDG95088.1"/>
    </source>
</evidence>
<dbReference type="InterPro" id="IPR017846">
    <property type="entry name" value="Nict_dMeBzImd_PRibTrfase_bact"/>
</dbReference>
<dbReference type="OrthoDB" id="9781491at2"/>
<gene>
    <name evidence="10" type="primary">cobT</name>
    <name evidence="11" type="ORF">SAMN05660652_00986</name>
</gene>
<dbReference type="RefSeq" id="WP_091934744.1">
    <property type="nucleotide sequence ID" value="NZ_FNCY01000002.1"/>
</dbReference>
<evidence type="ECO:0000256" key="4">
    <source>
        <dbReference type="ARBA" id="ARBA00015486"/>
    </source>
</evidence>
<sequence length="360" mass="37878">MSTATQSQACTALKFTIRPVSDALTAALQDKIDNKTKPIGSLGQLEKLALKIGRIQNTLSPRLNCPQVIIFAGDHGAAKAGISAYPQDVSWQMLENYLRGGAGANVFSRLNGLKMVVVDAGVAHDFGEREGLINAKISPTGTRNYLEEAAMTREQCEEALRRGAGFVRAAVAEGCNVIGLGEKGIGNTGSASLITHFLTGTPIAECVGRGTGLDDAGLAAKRRLMQQALDRAQLPADADVMTVLTEFGGFEIVMMVGAYLAAAEAGITILADGVIATSALLAAVRLEPHVLDYVIFCHKSAEAGHVVQLRALDADPILDIGMRLGEGTGVMVAYPMLEAAMAFMNEMASFESAGVSKKVR</sequence>
<dbReference type="CDD" id="cd02439">
    <property type="entry name" value="DMB-PRT_CobT"/>
    <property type="match status" value="1"/>
</dbReference>
<evidence type="ECO:0000256" key="3">
    <source>
        <dbReference type="ARBA" id="ARBA00011991"/>
    </source>
</evidence>
<dbReference type="InterPro" id="IPR036087">
    <property type="entry name" value="Nict_dMeBzImd_PRibTrfase_sf"/>
</dbReference>
<dbReference type="GO" id="GO:0008939">
    <property type="term" value="F:nicotinate-nucleotide-dimethylbenzimidazole phosphoribosyltransferase activity"/>
    <property type="evidence" value="ECO:0007669"/>
    <property type="project" value="UniProtKB-UniRule"/>
</dbReference>
<dbReference type="NCBIfam" id="NF000996">
    <property type="entry name" value="PRK00105.1"/>
    <property type="match status" value="1"/>
</dbReference>
<reference evidence="11 12" key="1">
    <citation type="submission" date="2016-10" db="EMBL/GenBank/DDBJ databases">
        <authorList>
            <person name="de Groot N.N."/>
        </authorList>
    </citation>
    <scope>NUCLEOTIDE SEQUENCE [LARGE SCALE GENOMIC DNA]</scope>
    <source>
        <strain evidence="11 12">DSM 5885</strain>
    </source>
</reference>
<keyword evidence="12" id="KW-1185">Reference proteome</keyword>
<comment type="pathway">
    <text evidence="1 10">Nucleoside biosynthesis; alpha-ribazole biosynthesis; alpha-ribazole from 5,6-dimethylbenzimidazole: step 1/2.</text>
</comment>
<dbReference type="PANTHER" id="PTHR43463:SF1">
    <property type="entry name" value="NICOTINATE-NUCLEOTIDE--DIMETHYLBENZIMIDAZOLE PHOSPHORIBOSYLTRANSFERASE"/>
    <property type="match status" value="1"/>
</dbReference>
<dbReference type="InterPro" id="IPR003200">
    <property type="entry name" value="Nict_dMeBzImd_PRibTrfase"/>
</dbReference>
<dbReference type="Gene3D" id="1.10.1610.10">
    <property type="match status" value="1"/>
</dbReference>
<keyword evidence="5 10" id="KW-0169">Cobalamin biosynthesis</keyword>
<feature type="active site" description="Proton acceptor" evidence="10">
    <location>
        <position position="326"/>
    </location>
</feature>
<evidence type="ECO:0000256" key="2">
    <source>
        <dbReference type="ARBA" id="ARBA00007110"/>
    </source>
</evidence>
<evidence type="ECO:0000256" key="5">
    <source>
        <dbReference type="ARBA" id="ARBA00022573"/>
    </source>
</evidence>
<dbReference type="FunFam" id="3.40.50.10210:FF:000001">
    <property type="entry name" value="Nicotinate-nucleotide--dimethylbenzimidazole phosphoribosyltransferase"/>
    <property type="match status" value="1"/>
</dbReference>
<evidence type="ECO:0000256" key="9">
    <source>
        <dbReference type="ARBA" id="ARBA00047340"/>
    </source>
</evidence>
<dbReference type="Proteomes" id="UP000198607">
    <property type="component" value="Unassembled WGS sequence"/>
</dbReference>